<keyword evidence="2" id="KW-1185">Reference proteome</keyword>
<dbReference type="OrthoDB" id="8637570at2"/>
<sequence length="236" mass="26916">MVKLTKILSLGLLTSLLIGCYDKGELKNIIQQGYDNARANTQAKGDFCYYLGSVKFPYIDEPRHPDDNRWEGWNKGKLAKTLPLFTEIGLLTREPVAGQLGIYYYDLTELGHKYQHLFPEQSGIGTIYNNAFCYGLIQLEKVTNVEERKVGEGMGNANIRRTEVYVGYNYHVLDIPAWATNAQDKLNALYPQMDVRLSDRSYPDTKTFYKGKDGNLYQDSLSYWVIQPAGKLLESE</sequence>
<dbReference type="Proteomes" id="UP000278542">
    <property type="component" value="Unassembled WGS sequence"/>
</dbReference>
<accession>A0A495RB00</accession>
<reference evidence="1 2" key="1">
    <citation type="submission" date="2018-10" db="EMBL/GenBank/DDBJ databases">
        <title>Genomic Encyclopedia of Type Strains, Phase IV (KMG-IV): sequencing the most valuable type-strain genomes for metagenomic binning, comparative biology and taxonomic classification.</title>
        <authorList>
            <person name="Goeker M."/>
        </authorList>
    </citation>
    <scope>NUCLEOTIDE SEQUENCE [LARGE SCALE GENOMIC DNA]</scope>
    <source>
        <strain evidence="1 2">DSM 22228</strain>
    </source>
</reference>
<evidence type="ECO:0000313" key="1">
    <source>
        <dbReference type="EMBL" id="RKS84354.1"/>
    </source>
</evidence>
<gene>
    <name evidence="1" type="ORF">DES39_2181</name>
</gene>
<name>A0A495RB00_9GAMM</name>
<dbReference type="EMBL" id="RBWY01000010">
    <property type="protein sequence ID" value="RKS84354.1"/>
    <property type="molecule type" value="Genomic_DNA"/>
</dbReference>
<proteinExistence type="predicted"/>
<comment type="caution">
    <text evidence="1">The sequence shown here is derived from an EMBL/GenBank/DDBJ whole genome shotgun (WGS) entry which is preliminary data.</text>
</comment>
<protein>
    <recommendedName>
        <fullName evidence="3">Lipoprotein</fullName>
    </recommendedName>
</protein>
<evidence type="ECO:0008006" key="3">
    <source>
        <dbReference type="Google" id="ProtNLM"/>
    </source>
</evidence>
<evidence type="ECO:0000313" key="2">
    <source>
        <dbReference type="Proteomes" id="UP000278542"/>
    </source>
</evidence>
<dbReference type="PROSITE" id="PS51257">
    <property type="entry name" value="PROKAR_LIPOPROTEIN"/>
    <property type="match status" value="1"/>
</dbReference>
<dbReference type="RefSeq" id="WP_121146020.1">
    <property type="nucleotide sequence ID" value="NZ_RBWY01000010.1"/>
</dbReference>
<dbReference type="AlphaFoldDB" id="A0A495RB00"/>
<organism evidence="1 2">
    <name type="scientific">Orbus hercynius</name>
    <dbReference type="NCBI Taxonomy" id="593135"/>
    <lineage>
        <taxon>Bacteria</taxon>
        <taxon>Pseudomonadati</taxon>
        <taxon>Pseudomonadota</taxon>
        <taxon>Gammaproteobacteria</taxon>
        <taxon>Orbales</taxon>
        <taxon>Orbaceae</taxon>
        <taxon>Orbus</taxon>
    </lineage>
</organism>